<dbReference type="GO" id="GO:0003700">
    <property type="term" value="F:DNA-binding transcription factor activity"/>
    <property type="evidence" value="ECO:0007669"/>
    <property type="project" value="InterPro"/>
</dbReference>
<evidence type="ECO:0000313" key="6">
    <source>
        <dbReference type="EMBL" id="VWB23032.1"/>
    </source>
</evidence>
<dbReference type="GeneID" id="99788190"/>
<dbReference type="Pfam" id="PF12833">
    <property type="entry name" value="HTH_18"/>
    <property type="match status" value="1"/>
</dbReference>
<dbReference type="OrthoDB" id="9789899at2"/>
<dbReference type="SUPFAM" id="SSF46689">
    <property type="entry name" value="Homeodomain-like"/>
    <property type="match status" value="2"/>
</dbReference>
<evidence type="ECO:0000313" key="8">
    <source>
        <dbReference type="Proteomes" id="UP000494222"/>
    </source>
</evidence>
<dbReference type="InterPro" id="IPR050204">
    <property type="entry name" value="AraC_XylS_family_regulators"/>
</dbReference>
<accession>A0A6H9TI63</accession>
<dbReference type="PROSITE" id="PS00041">
    <property type="entry name" value="HTH_ARAC_FAMILY_1"/>
    <property type="match status" value="1"/>
</dbReference>
<keyword evidence="3" id="KW-0804">Transcription</keyword>
<dbReference type="Pfam" id="PF12852">
    <property type="entry name" value="Cupin_6"/>
    <property type="match status" value="1"/>
</dbReference>
<dbReference type="AlphaFoldDB" id="A0A6H9TI63"/>
<sequence length="331" mass="35695">MDSVSEILASLSLGSAAIGTISLCEPWSLRFVDAPSVASYTVASGGGCWLRYGDAIPQWLEPGATVLLTAGSDSVVLCSSDDIPPTDIGDLFRRVRLDHLRDMEPDRPVTLNWGGSGQSTVLLGIAFGMKSELRHRVLSALPELIMFRADDPHISPWTAESLRFLARECANELPGYTAMARAVAETVLLSAVRGYLVTESSDRPGWVRGLGDYRIAKALAAMHKDPGHAWTVAGLAAHAGMSRTAFAVRFAAIVGSSPIDYLTEWRVDLARLRLKSGHCNISRLAESLGYTSETAFRRVFKRICGVPPSQFVSKGKQATADVQRSSDGQTS</sequence>
<reference evidence="6 8" key="2">
    <citation type="submission" date="2019-09" db="EMBL/GenBank/DDBJ databases">
        <authorList>
            <person name="Depoorter E."/>
        </authorList>
    </citation>
    <scope>NUCLEOTIDE SEQUENCE [LARGE SCALE GENOMIC DNA]</scope>
    <source>
        <strain evidence="6">LMG 24064</strain>
    </source>
</reference>
<dbReference type="InterPro" id="IPR018060">
    <property type="entry name" value="HTH_AraC"/>
</dbReference>
<evidence type="ECO:0000259" key="4">
    <source>
        <dbReference type="PROSITE" id="PS01124"/>
    </source>
</evidence>
<reference evidence="5 7" key="1">
    <citation type="submission" date="2019-09" db="EMBL/GenBank/DDBJ databases">
        <title>Draft genome sequences of 48 bacterial type strains from the CCUG.</title>
        <authorList>
            <person name="Tunovic T."/>
            <person name="Pineiro-Iglesias B."/>
            <person name="Unosson C."/>
            <person name="Inganas E."/>
            <person name="Ohlen M."/>
            <person name="Cardew S."/>
            <person name="Jensie-Markopoulos S."/>
            <person name="Salva-Serra F."/>
            <person name="Jaen-Luchoro D."/>
            <person name="Karlsson R."/>
            <person name="Svensson-Stadler L."/>
            <person name="Chun J."/>
            <person name="Moore E."/>
        </authorList>
    </citation>
    <scope>NUCLEOTIDE SEQUENCE [LARGE SCALE GENOMIC DNA]</scope>
    <source>
        <strain evidence="5 7">CCUG 54555</strain>
    </source>
</reference>
<dbReference type="Proteomes" id="UP000430232">
    <property type="component" value="Unassembled WGS sequence"/>
</dbReference>
<dbReference type="EMBL" id="VZOJ01000002">
    <property type="protein sequence ID" value="KAB0644697.1"/>
    <property type="molecule type" value="Genomic_DNA"/>
</dbReference>
<keyword evidence="2" id="KW-0238">DNA-binding</keyword>
<protein>
    <submittedName>
        <fullName evidence="5">AraC family transcriptional regulator</fullName>
    </submittedName>
</protein>
<dbReference type="Gene3D" id="1.10.10.60">
    <property type="entry name" value="Homeodomain-like"/>
    <property type="match status" value="2"/>
</dbReference>
<keyword evidence="7" id="KW-1185">Reference proteome</keyword>
<proteinExistence type="predicted"/>
<dbReference type="InterPro" id="IPR009057">
    <property type="entry name" value="Homeodomain-like_sf"/>
</dbReference>
<evidence type="ECO:0000313" key="7">
    <source>
        <dbReference type="Proteomes" id="UP000430232"/>
    </source>
</evidence>
<dbReference type="PROSITE" id="PS01124">
    <property type="entry name" value="HTH_ARAC_FAMILY_2"/>
    <property type="match status" value="1"/>
</dbReference>
<name>A0A6H9TI63_9BURK</name>
<dbReference type="Proteomes" id="UP000494222">
    <property type="component" value="Unassembled WGS sequence"/>
</dbReference>
<keyword evidence="1" id="KW-0805">Transcription regulation</keyword>
<dbReference type="EMBL" id="CABVPL010000004">
    <property type="protein sequence ID" value="VWB23032.1"/>
    <property type="molecule type" value="Genomic_DNA"/>
</dbReference>
<dbReference type="InterPro" id="IPR018062">
    <property type="entry name" value="HTH_AraC-typ_CS"/>
</dbReference>
<feature type="domain" description="HTH araC/xylS-type" evidence="4">
    <location>
        <begin position="216"/>
        <end position="314"/>
    </location>
</feature>
<gene>
    <name evidence="6" type="ORF">BLA24064_00921</name>
    <name evidence="5" type="ORF">F7R21_02580</name>
</gene>
<evidence type="ECO:0000256" key="2">
    <source>
        <dbReference type="ARBA" id="ARBA00023125"/>
    </source>
</evidence>
<dbReference type="RefSeq" id="WP_151062701.1">
    <property type="nucleotide sequence ID" value="NZ_CABVPL010000004.1"/>
</dbReference>
<evidence type="ECO:0000256" key="3">
    <source>
        <dbReference type="ARBA" id="ARBA00023163"/>
    </source>
</evidence>
<evidence type="ECO:0000313" key="5">
    <source>
        <dbReference type="EMBL" id="KAB0644697.1"/>
    </source>
</evidence>
<dbReference type="GO" id="GO:0043565">
    <property type="term" value="F:sequence-specific DNA binding"/>
    <property type="evidence" value="ECO:0007669"/>
    <property type="project" value="InterPro"/>
</dbReference>
<dbReference type="PANTHER" id="PTHR46796">
    <property type="entry name" value="HTH-TYPE TRANSCRIPTIONAL ACTIVATOR RHAS-RELATED"/>
    <property type="match status" value="1"/>
</dbReference>
<dbReference type="PANTHER" id="PTHR46796:SF7">
    <property type="entry name" value="ARAC FAMILY TRANSCRIPTIONAL REGULATOR"/>
    <property type="match status" value="1"/>
</dbReference>
<organism evidence="5 7">
    <name type="scientific">Burkholderia latens</name>
    <dbReference type="NCBI Taxonomy" id="488446"/>
    <lineage>
        <taxon>Bacteria</taxon>
        <taxon>Pseudomonadati</taxon>
        <taxon>Pseudomonadota</taxon>
        <taxon>Betaproteobacteria</taxon>
        <taxon>Burkholderiales</taxon>
        <taxon>Burkholderiaceae</taxon>
        <taxon>Burkholderia</taxon>
        <taxon>Burkholderia cepacia complex</taxon>
    </lineage>
</organism>
<dbReference type="SMART" id="SM00342">
    <property type="entry name" value="HTH_ARAC"/>
    <property type="match status" value="1"/>
</dbReference>
<dbReference type="InterPro" id="IPR032783">
    <property type="entry name" value="AraC_lig"/>
</dbReference>
<evidence type="ECO:0000256" key="1">
    <source>
        <dbReference type="ARBA" id="ARBA00023015"/>
    </source>
</evidence>